<sequence>MSDRTQLAIGRNSISVPRMTKRLVEAVIATGLTSLVAFAILVLNNVLTNRGGWLEGFDVWRAFMRQPAILGTMFLTALVTVMFLTWQRDRLTKR</sequence>
<dbReference type="EMBL" id="FPCH01000001">
    <property type="protein sequence ID" value="SFV28765.1"/>
    <property type="molecule type" value="Genomic_DNA"/>
</dbReference>
<keyword evidence="1" id="KW-0812">Transmembrane</keyword>
<gene>
    <name evidence="2" type="ORF">SAMN04488557_1087</name>
</gene>
<dbReference type="OrthoDB" id="7933078at2"/>
<dbReference type="Proteomes" id="UP000199423">
    <property type="component" value="Unassembled WGS sequence"/>
</dbReference>
<accession>A0A1I7N2C1</accession>
<feature type="transmembrane region" description="Helical" evidence="1">
    <location>
        <begin position="23"/>
        <end position="47"/>
    </location>
</feature>
<evidence type="ECO:0000313" key="2">
    <source>
        <dbReference type="EMBL" id="SFV28765.1"/>
    </source>
</evidence>
<reference evidence="3" key="1">
    <citation type="submission" date="2016-10" db="EMBL/GenBank/DDBJ databases">
        <authorList>
            <person name="Varghese N."/>
            <person name="Submissions S."/>
        </authorList>
    </citation>
    <scope>NUCLEOTIDE SEQUENCE [LARGE SCALE GENOMIC DNA]</scope>
    <source>
        <strain evidence="3">DSM 1565</strain>
    </source>
</reference>
<keyword evidence="3" id="KW-1185">Reference proteome</keyword>
<proteinExistence type="predicted"/>
<name>A0A1I7N2C1_9HYPH</name>
<dbReference type="RefSeq" id="WP_092865184.1">
    <property type="nucleotide sequence ID" value="NZ_FPCH01000001.1"/>
</dbReference>
<organism evidence="2 3">
    <name type="scientific">Hyphomicrobium facile</name>
    <dbReference type="NCBI Taxonomy" id="51670"/>
    <lineage>
        <taxon>Bacteria</taxon>
        <taxon>Pseudomonadati</taxon>
        <taxon>Pseudomonadota</taxon>
        <taxon>Alphaproteobacteria</taxon>
        <taxon>Hyphomicrobiales</taxon>
        <taxon>Hyphomicrobiaceae</taxon>
        <taxon>Hyphomicrobium</taxon>
    </lineage>
</organism>
<dbReference type="AlphaFoldDB" id="A0A1I7N2C1"/>
<keyword evidence="1" id="KW-1133">Transmembrane helix</keyword>
<feature type="transmembrane region" description="Helical" evidence="1">
    <location>
        <begin position="67"/>
        <end position="86"/>
    </location>
</feature>
<protein>
    <submittedName>
        <fullName evidence="2">Uncharacterized protein</fullName>
    </submittedName>
</protein>
<evidence type="ECO:0000313" key="3">
    <source>
        <dbReference type="Proteomes" id="UP000199423"/>
    </source>
</evidence>
<keyword evidence="1" id="KW-0472">Membrane</keyword>
<evidence type="ECO:0000256" key="1">
    <source>
        <dbReference type="SAM" id="Phobius"/>
    </source>
</evidence>